<evidence type="ECO:0000256" key="2">
    <source>
        <dbReference type="SAM" id="Phobius"/>
    </source>
</evidence>
<feature type="transmembrane region" description="Helical" evidence="2">
    <location>
        <begin position="145"/>
        <end position="163"/>
    </location>
</feature>
<organism evidence="3 4">
    <name type="scientific">Paractinoplanes rishiriensis</name>
    <dbReference type="NCBI Taxonomy" id="1050105"/>
    <lineage>
        <taxon>Bacteria</taxon>
        <taxon>Bacillati</taxon>
        <taxon>Actinomycetota</taxon>
        <taxon>Actinomycetes</taxon>
        <taxon>Micromonosporales</taxon>
        <taxon>Micromonosporaceae</taxon>
        <taxon>Paractinoplanes</taxon>
    </lineage>
</organism>
<dbReference type="RefSeq" id="WP_203790973.1">
    <property type="nucleotide sequence ID" value="NZ_BOMV01000116.1"/>
</dbReference>
<keyword evidence="2" id="KW-1133">Transmembrane helix</keyword>
<feature type="compositionally biased region" description="Low complexity" evidence="1">
    <location>
        <begin position="404"/>
        <end position="415"/>
    </location>
</feature>
<sequence>MADWLADGILIWLLTHVSDTIDVLWKLLVRMVFVLPDVTTLPQVQAVAGNSLAVVNTCFVLAIVATGVLIMTQHTVQVRYGADELVPRLVIGFVAANFAMPICSQLIVICNSLTRAVAGSLDTSDAFAQLLRIVVGALTNDGERLLLVCIGLMIAVLAGMLLVSFIVRIGWLVLLVGASPIALSCHATPFTDPVARLWWRSIGGVLGTVTLQAFALHTTVNIFLSPDANVAALGFPLDPTGVFNLLIIACLLWITIKIPGLMRKYVTQSAGGRNAAGMFLRMLVIQQLTGMIRLPLKGVGAALTGRRAAARAATGGGPNAATTAIPYWRPRMPQTATPRRIGATAAAPGSGSPTTRPIVPPGVNPATAMPRTRPAWRGGTPGTAPGTSLVRPGTARPVVPPGTTPATAMPRTRPAWRGGTPTTSPPPSATRQVPARPVVPPGTTPGTAMPRMRPMWQNPSRQPPSGGRPGPRRRT</sequence>
<name>A0A919KAW6_9ACTN</name>
<feature type="transmembrane region" description="Helical" evidence="2">
    <location>
        <begin position="202"/>
        <end position="224"/>
    </location>
</feature>
<keyword evidence="2" id="KW-0812">Transmembrane</keyword>
<proteinExistence type="predicted"/>
<keyword evidence="4" id="KW-1185">Reference proteome</keyword>
<feature type="transmembrane region" description="Helical" evidence="2">
    <location>
        <begin position="44"/>
        <end position="70"/>
    </location>
</feature>
<evidence type="ECO:0000313" key="4">
    <source>
        <dbReference type="Proteomes" id="UP000636960"/>
    </source>
</evidence>
<evidence type="ECO:0000313" key="3">
    <source>
        <dbReference type="EMBL" id="GIF01983.1"/>
    </source>
</evidence>
<keyword evidence="2" id="KW-0472">Membrane</keyword>
<feature type="transmembrane region" description="Helical" evidence="2">
    <location>
        <begin position="230"/>
        <end position="254"/>
    </location>
</feature>
<feature type="region of interest" description="Disordered" evidence="1">
    <location>
        <begin position="342"/>
        <end position="475"/>
    </location>
</feature>
<reference evidence="3" key="1">
    <citation type="submission" date="2021-01" db="EMBL/GenBank/DDBJ databases">
        <title>Whole genome shotgun sequence of Actinoplanes rishiriensis NBRC 108556.</title>
        <authorList>
            <person name="Komaki H."/>
            <person name="Tamura T."/>
        </authorList>
    </citation>
    <scope>NUCLEOTIDE SEQUENCE</scope>
    <source>
        <strain evidence="3">NBRC 108556</strain>
    </source>
</reference>
<protein>
    <submittedName>
        <fullName evidence="3">Uncharacterized protein</fullName>
    </submittedName>
</protein>
<dbReference type="EMBL" id="BOMV01000116">
    <property type="protein sequence ID" value="GIF01983.1"/>
    <property type="molecule type" value="Genomic_DNA"/>
</dbReference>
<accession>A0A919KAW6</accession>
<comment type="caution">
    <text evidence="3">The sequence shown here is derived from an EMBL/GenBank/DDBJ whole genome shotgun (WGS) entry which is preliminary data.</text>
</comment>
<gene>
    <name evidence="3" type="ORF">Ari01nite_94470</name>
</gene>
<feature type="transmembrane region" description="Helical" evidence="2">
    <location>
        <begin position="169"/>
        <end position="190"/>
    </location>
</feature>
<dbReference type="AlphaFoldDB" id="A0A919KAW6"/>
<feature type="compositionally biased region" description="Low complexity" evidence="1">
    <location>
        <begin position="342"/>
        <end position="355"/>
    </location>
</feature>
<dbReference type="Proteomes" id="UP000636960">
    <property type="component" value="Unassembled WGS sequence"/>
</dbReference>
<evidence type="ECO:0000256" key="1">
    <source>
        <dbReference type="SAM" id="MobiDB-lite"/>
    </source>
</evidence>